<proteinExistence type="inferred from homology"/>
<dbReference type="PANTHER" id="PTHR18964:SF169">
    <property type="entry name" value="N-ACETYLMANNOSAMINE KINASE"/>
    <property type="match status" value="1"/>
</dbReference>
<reference evidence="2" key="1">
    <citation type="journal article" date="2014" name="Int. J. Syst. Evol. Microbiol.">
        <title>Complete genome sequence of Corynebacterium casei LMG S-19264T (=DSM 44701T), isolated from a smear-ripened cheese.</title>
        <authorList>
            <consortium name="US DOE Joint Genome Institute (JGI-PGF)"/>
            <person name="Walter F."/>
            <person name="Albersmeier A."/>
            <person name="Kalinowski J."/>
            <person name="Ruckert C."/>
        </authorList>
    </citation>
    <scope>NUCLEOTIDE SEQUENCE</scope>
    <source>
        <strain evidence="2">CGMCC 1.12785</strain>
    </source>
</reference>
<organism evidence="2 3">
    <name type="scientific">Sediminivirga luteola</name>
    <dbReference type="NCBI Taxonomy" id="1774748"/>
    <lineage>
        <taxon>Bacteria</taxon>
        <taxon>Bacillati</taxon>
        <taxon>Actinomycetota</taxon>
        <taxon>Actinomycetes</taxon>
        <taxon>Micrococcales</taxon>
        <taxon>Brevibacteriaceae</taxon>
        <taxon>Sediminivirga</taxon>
    </lineage>
</organism>
<evidence type="ECO:0000256" key="1">
    <source>
        <dbReference type="ARBA" id="ARBA00006479"/>
    </source>
</evidence>
<accession>A0A8J2XLX0</accession>
<dbReference type="EMBL" id="BMFY01000018">
    <property type="protein sequence ID" value="GGA26536.1"/>
    <property type="molecule type" value="Genomic_DNA"/>
</dbReference>
<dbReference type="PANTHER" id="PTHR18964">
    <property type="entry name" value="ROK (REPRESSOR, ORF, KINASE) FAMILY"/>
    <property type="match status" value="1"/>
</dbReference>
<dbReference type="Gene3D" id="3.30.420.40">
    <property type="match status" value="2"/>
</dbReference>
<reference evidence="2" key="2">
    <citation type="submission" date="2020-09" db="EMBL/GenBank/DDBJ databases">
        <authorList>
            <person name="Sun Q."/>
            <person name="Zhou Y."/>
        </authorList>
    </citation>
    <scope>NUCLEOTIDE SEQUENCE</scope>
    <source>
        <strain evidence="2">CGMCC 1.12785</strain>
    </source>
</reference>
<name>A0A8J2XLX0_9MICO</name>
<dbReference type="Proteomes" id="UP000616114">
    <property type="component" value="Unassembled WGS sequence"/>
</dbReference>
<sequence length="320" mass="32116">MTARPAPADPAHHDAPVLAVDVGGTKVEAALVDAAGQVLPGTRVRVPTGPASAASANAFSQALAEAVAAVRGHALAAGVRQIGVGAAGPVDLMAGTISPLNLPAVREFDIVGALRGMSGLEDVRLRLDGTCIALAELWKGAAQGVSNAIVFVVSTGIGGGVVADGRVVTGASGNAGHLGQLIVDRVSGDDVAAATAEGQASGRNAVEWARRQGWPGTSGEELARDYARGKTLAVRAVERSASALGRGLANVAVLLDTELAIMGGGFSFVTEDYPAMVERAAHAHSVNAYARKLRVTRAALGGDAPLVGAAAQVLREDLLG</sequence>
<evidence type="ECO:0000313" key="2">
    <source>
        <dbReference type="EMBL" id="GGA26536.1"/>
    </source>
</evidence>
<dbReference type="InterPro" id="IPR000600">
    <property type="entry name" value="ROK"/>
</dbReference>
<keyword evidence="3" id="KW-1185">Reference proteome</keyword>
<dbReference type="SUPFAM" id="SSF53067">
    <property type="entry name" value="Actin-like ATPase domain"/>
    <property type="match status" value="1"/>
</dbReference>
<dbReference type="InterPro" id="IPR043129">
    <property type="entry name" value="ATPase_NBD"/>
</dbReference>
<comment type="similarity">
    <text evidence="1">Belongs to the ROK (NagC/XylR) family.</text>
</comment>
<dbReference type="AlphaFoldDB" id="A0A8J2XLX0"/>
<dbReference type="RefSeq" id="WP_188551880.1">
    <property type="nucleotide sequence ID" value="NZ_BMFY01000018.1"/>
</dbReference>
<evidence type="ECO:0008006" key="4">
    <source>
        <dbReference type="Google" id="ProtNLM"/>
    </source>
</evidence>
<dbReference type="Pfam" id="PF00480">
    <property type="entry name" value="ROK"/>
    <property type="match status" value="1"/>
</dbReference>
<protein>
    <recommendedName>
        <fullName evidence="4">Glucokinase</fullName>
    </recommendedName>
</protein>
<gene>
    <name evidence="2" type="ORF">GCM10011333_31780</name>
</gene>
<evidence type="ECO:0000313" key="3">
    <source>
        <dbReference type="Proteomes" id="UP000616114"/>
    </source>
</evidence>
<comment type="caution">
    <text evidence="2">The sequence shown here is derived from an EMBL/GenBank/DDBJ whole genome shotgun (WGS) entry which is preliminary data.</text>
</comment>